<dbReference type="AlphaFoldDB" id="A0A6A5BBS3"/>
<dbReference type="RefSeq" id="XP_044559260.1">
    <property type="nucleotide sequence ID" value="XM_044710229.1"/>
</dbReference>
<sequence length="445" mass="51984">MFAHDDLLSIFMFLDFSHVPKLSLVCNDWYKIVSSNALWEWYFHLMSNNKKGKTSIETKVLEKDDVFWRNMIRDHFSNYKLRASNCISSHETHDLSKEMAFLNHSSVHPFLRQFAKFICGRIKIEKIYFSGDGELKMKSFSLENVDQKFDKYQKIFEMKIKMRISGIDECIIARTKYSAAISIFGYWYCVGAFVYFSTESHDRIHEHVQHPSSPSIDHERLSDMHDLQNCFLYVFNGREQSPTLKGEQYLEDHVLSKCVPTLSQFNLSPRSAIPLLCYIVTCVSGADFFYYGHRKKEFTHAYPDIANNTFMYYQKYAKYIGRVQNEISTLRQIILSSPLNVNPNICTTVNRMIEGKISVIEPLKSNERDEYWNCLQSKVVTSKQKAKYFPGLFTHRKSGSVVSTNVSGDVIMEEILSFQKALKVLENENEVFDSYLRHKSSKFKQ</sequence>
<dbReference type="Pfam" id="PF12937">
    <property type="entry name" value="F-box-like"/>
    <property type="match status" value="1"/>
</dbReference>
<dbReference type="GeneID" id="68113797"/>
<dbReference type="OrthoDB" id="10617498at2759"/>
<dbReference type="Proteomes" id="UP000444721">
    <property type="component" value="Unassembled WGS sequence"/>
</dbReference>
<organism evidence="2 3">
    <name type="scientific">Naegleria fowleri</name>
    <name type="common">Brain eating amoeba</name>
    <dbReference type="NCBI Taxonomy" id="5763"/>
    <lineage>
        <taxon>Eukaryota</taxon>
        <taxon>Discoba</taxon>
        <taxon>Heterolobosea</taxon>
        <taxon>Tetramitia</taxon>
        <taxon>Eutetramitia</taxon>
        <taxon>Vahlkampfiidae</taxon>
        <taxon>Naegleria</taxon>
    </lineage>
</organism>
<dbReference type="VEuPathDB" id="AmoebaDB:NfTy_088870"/>
<keyword evidence="3" id="KW-1185">Reference proteome</keyword>
<proteinExistence type="predicted"/>
<comment type="caution">
    <text evidence="2">The sequence shown here is derived from an EMBL/GenBank/DDBJ whole genome shotgun (WGS) entry which is preliminary data.</text>
</comment>
<name>A0A6A5BBS3_NAEFO</name>
<dbReference type="InterPro" id="IPR001810">
    <property type="entry name" value="F-box_dom"/>
</dbReference>
<protein>
    <recommendedName>
        <fullName evidence="1">F-box domain-containing protein</fullName>
    </recommendedName>
</protein>
<dbReference type="SUPFAM" id="SSF81383">
    <property type="entry name" value="F-box domain"/>
    <property type="match status" value="1"/>
</dbReference>
<dbReference type="EMBL" id="VFQX01000052">
    <property type="protein sequence ID" value="KAF0974547.1"/>
    <property type="molecule type" value="Genomic_DNA"/>
</dbReference>
<reference evidence="2 3" key="1">
    <citation type="journal article" date="2019" name="Sci. Rep.">
        <title>Nanopore sequencing improves the draft genome of the human pathogenic amoeba Naegleria fowleri.</title>
        <authorList>
            <person name="Liechti N."/>
            <person name="Schurch N."/>
            <person name="Bruggmann R."/>
            <person name="Wittwer M."/>
        </authorList>
    </citation>
    <scope>NUCLEOTIDE SEQUENCE [LARGE SCALE GENOMIC DNA]</scope>
    <source>
        <strain evidence="2 3">ATCC 30894</strain>
    </source>
</reference>
<evidence type="ECO:0000313" key="3">
    <source>
        <dbReference type="Proteomes" id="UP000444721"/>
    </source>
</evidence>
<evidence type="ECO:0000313" key="2">
    <source>
        <dbReference type="EMBL" id="KAF0974547.1"/>
    </source>
</evidence>
<dbReference type="VEuPathDB" id="AmoebaDB:NF0058490"/>
<feature type="domain" description="F-box" evidence="1">
    <location>
        <begin position="7"/>
        <end position="40"/>
    </location>
</feature>
<accession>A0A6A5BBS3</accession>
<dbReference type="VEuPathDB" id="AmoebaDB:FDP41_006579"/>
<evidence type="ECO:0000259" key="1">
    <source>
        <dbReference type="Pfam" id="PF12937"/>
    </source>
</evidence>
<dbReference type="InterPro" id="IPR036047">
    <property type="entry name" value="F-box-like_dom_sf"/>
</dbReference>
<gene>
    <name evidence="2" type="ORF">FDP41_006579</name>
</gene>
<dbReference type="InterPro" id="IPR032675">
    <property type="entry name" value="LRR_dom_sf"/>
</dbReference>
<dbReference type="Gene3D" id="3.80.10.10">
    <property type="entry name" value="Ribonuclease Inhibitor"/>
    <property type="match status" value="1"/>
</dbReference>